<dbReference type="KEGG" id="rsn:RSPO_m00978"/>
<protein>
    <submittedName>
        <fullName evidence="12">Glutamate/aspartate ABC transporter membrane component</fullName>
    </submittedName>
</protein>
<dbReference type="PATRIC" id="fig|1031711.3.peg.4180"/>
<evidence type="ECO:0000259" key="11">
    <source>
        <dbReference type="PROSITE" id="PS50928"/>
    </source>
</evidence>
<dbReference type="Gene3D" id="1.10.3720.10">
    <property type="entry name" value="MetI-like"/>
    <property type="match status" value="1"/>
</dbReference>
<evidence type="ECO:0000256" key="5">
    <source>
        <dbReference type="ARBA" id="ARBA00022475"/>
    </source>
</evidence>
<feature type="transmembrane region" description="Helical" evidence="10">
    <location>
        <begin position="30"/>
        <end position="50"/>
    </location>
</feature>
<dbReference type="CDD" id="cd06261">
    <property type="entry name" value="TM_PBP2"/>
    <property type="match status" value="1"/>
</dbReference>
<evidence type="ECO:0000256" key="8">
    <source>
        <dbReference type="ARBA" id="ARBA00022989"/>
    </source>
</evidence>
<sequence length="233" mass="25514">MGARSAMPDSLFATLLHWAPALLRGLSVNVGISLLAVGLGTVAGLAVGALRLSPLRPVQRLAGGYVIALRNVPWLVLVYFMSYAVPFEIVLRGHVLPFPDWLKVTLALALPASAHVAEIFRGAVLSIPSTQWEAAASLAFRRRDILWRIVLPQCVRRMLPSWMNLVAIIAMGTALASLVGVHDLLDTAQIASNTVNRIPFTVATYFTVLGLFFLYCYPIARLTRRLEHRHVVA</sequence>
<evidence type="ECO:0000313" key="12">
    <source>
        <dbReference type="EMBL" id="AEG71615.1"/>
    </source>
</evidence>
<proteinExistence type="inferred from homology"/>
<keyword evidence="9 10" id="KW-0472">Membrane</keyword>
<dbReference type="SUPFAM" id="SSF161098">
    <property type="entry name" value="MetI-like"/>
    <property type="match status" value="1"/>
</dbReference>
<geneLocation type="plasmid" evidence="13"/>
<dbReference type="NCBIfam" id="TIGR01726">
    <property type="entry name" value="HEQRo_perm_3TM"/>
    <property type="match status" value="1"/>
</dbReference>
<organism evidence="12 13">
    <name type="scientific">Ralstonia solanacearum (strain Po82)</name>
    <dbReference type="NCBI Taxonomy" id="1031711"/>
    <lineage>
        <taxon>Bacteria</taxon>
        <taxon>Pseudomonadati</taxon>
        <taxon>Pseudomonadota</taxon>
        <taxon>Betaproteobacteria</taxon>
        <taxon>Burkholderiales</taxon>
        <taxon>Burkholderiaceae</taxon>
        <taxon>Ralstonia</taxon>
        <taxon>Ralstonia solanacearum species complex</taxon>
    </lineage>
</organism>
<feature type="transmembrane region" description="Helical" evidence="10">
    <location>
        <begin position="62"/>
        <end position="81"/>
    </location>
</feature>
<dbReference type="Proteomes" id="UP000007953">
    <property type="component" value="Plasmid megaplasmid"/>
</dbReference>
<dbReference type="GO" id="GO:0022857">
    <property type="term" value="F:transmembrane transporter activity"/>
    <property type="evidence" value="ECO:0007669"/>
    <property type="project" value="InterPro"/>
</dbReference>
<dbReference type="AlphaFoldDB" id="F6GAA0"/>
<dbReference type="GO" id="GO:0006865">
    <property type="term" value="P:amino acid transport"/>
    <property type="evidence" value="ECO:0007669"/>
    <property type="project" value="UniProtKB-KW"/>
</dbReference>
<feature type="domain" description="ABC transmembrane type-1" evidence="11">
    <location>
        <begin position="26"/>
        <end position="215"/>
    </location>
</feature>
<accession>F6GAA0</accession>
<keyword evidence="8 10" id="KW-1133">Transmembrane helix</keyword>
<dbReference type="InterPro" id="IPR010065">
    <property type="entry name" value="AA_ABC_transptr_permease_3TM"/>
</dbReference>
<keyword evidence="4 10" id="KW-0813">Transport</keyword>
<name>F6GAA0_RALS8</name>
<comment type="function">
    <text evidence="1">Part of the binding-protein-dependent transport system for glutamine; probably responsible for the translocation of the substrate across the membrane.</text>
</comment>
<dbReference type="InterPro" id="IPR043429">
    <property type="entry name" value="ArtM/GltK/GlnP/TcyL/YhdX-like"/>
</dbReference>
<dbReference type="EMBL" id="CP002820">
    <property type="protein sequence ID" value="AEG71615.1"/>
    <property type="molecule type" value="Genomic_DNA"/>
</dbReference>
<dbReference type="GO" id="GO:0043190">
    <property type="term" value="C:ATP-binding cassette (ABC) transporter complex"/>
    <property type="evidence" value="ECO:0007669"/>
    <property type="project" value="InterPro"/>
</dbReference>
<evidence type="ECO:0000256" key="2">
    <source>
        <dbReference type="ARBA" id="ARBA00004429"/>
    </source>
</evidence>
<dbReference type="PANTHER" id="PTHR30614">
    <property type="entry name" value="MEMBRANE COMPONENT OF AMINO ACID ABC TRANSPORTER"/>
    <property type="match status" value="1"/>
</dbReference>
<evidence type="ECO:0000256" key="9">
    <source>
        <dbReference type="ARBA" id="ARBA00023136"/>
    </source>
</evidence>
<keyword evidence="7" id="KW-0029">Amino-acid transport</keyword>
<evidence type="ECO:0000256" key="3">
    <source>
        <dbReference type="ARBA" id="ARBA00010072"/>
    </source>
</evidence>
<evidence type="ECO:0000256" key="7">
    <source>
        <dbReference type="ARBA" id="ARBA00022970"/>
    </source>
</evidence>
<comment type="subcellular location">
    <subcellularLocation>
        <location evidence="2">Cell inner membrane</location>
        <topology evidence="2">Multi-pass membrane protein</topology>
    </subcellularLocation>
    <subcellularLocation>
        <location evidence="10">Cell membrane</location>
        <topology evidence="10">Multi-pass membrane protein</topology>
    </subcellularLocation>
</comment>
<evidence type="ECO:0000256" key="10">
    <source>
        <dbReference type="RuleBase" id="RU363032"/>
    </source>
</evidence>
<dbReference type="PROSITE" id="PS50928">
    <property type="entry name" value="ABC_TM1"/>
    <property type="match status" value="1"/>
</dbReference>
<dbReference type="Pfam" id="PF00528">
    <property type="entry name" value="BPD_transp_1"/>
    <property type="match status" value="1"/>
</dbReference>
<dbReference type="PANTHER" id="PTHR30614:SF20">
    <property type="entry name" value="GLUTAMINE TRANSPORT SYSTEM PERMEASE PROTEIN GLNP"/>
    <property type="match status" value="1"/>
</dbReference>
<gene>
    <name evidence="12" type="ordered locus">RSPO_m00978</name>
</gene>
<comment type="similarity">
    <text evidence="3">Belongs to the binding-protein-dependent transport system permease family. HisMQ subfamily.</text>
</comment>
<evidence type="ECO:0000313" key="13">
    <source>
        <dbReference type="Proteomes" id="UP000007953"/>
    </source>
</evidence>
<evidence type="ECO:0000256" key="1">
    <source>
        <dbReference type="ARBA" id="ARBA00003159"/>
    </source>
</evidence>
<dbReference type="InterPro" id="IPR035906">
    <property type="entry name" value="MetI-like_sf"/>
</dbReference>
<feature type="transmembrane region" description="Helical" evidence="10">
    <location>
        <begin position="162"/>
        <end position="182"/>
    </location>
</feature>
<keyword evidence="6 10" id="KW-0812">Transmembrane</keyword>
<dbReference type="HOGENOM" id="CLU_019602_1_1_4"/>
<reference evidence="12 13" key="1">
    <citation type="journal article" date="2011" name="J. Bacteriol.">
        <title>Complete genome sequence of the plant pathogen Ralstonia solanacearum strain Po82.</title>
        <authorList>
            <person name="Xu J."/>
            <person name="Zheng H.J."/>
            <person name="Liu L."/>
            <person name="Pan Z.C."/>
            <person name="Prior P."/>
            <person name="Tang B."/>
            <person name="Xu J.S."/>
            <person name="Zhang H."/>
            <person name="Tian Q."/>
            <person name="Zhang L.Q."/>
            <person name="Feng J."/>
        </authorList>
    </citation>
    <scope>NUCLEOTIDE SEQUENCE [LARGE SCALE GENOMIC DNA]</scope>
    <source>
        <strain evidence="13">Po82</strain>
    </source>
</reference>
<evidence type="ECO:0000256" key="6">
    <source>
        <dbReference type="ARBA" id="ARBA00022692"/>
    </source>
</evidence>
<feature type="transmembrane region" description="Helical" evidence="10">
    <location>
        <begin position="202"/>
        <end position="220"/>
    </location>
</feature>
<keyword evidence="5" id="KW-1003">Cell membrane</keyword>
<dbReference type="InterPro" id="IPR000515">
    <property type="entry name" value="MetI-like"/>
</dbReference>
<keyword evidence="12" id="KW-0614">Plasmid</keyword>
<evidence type="ECO:0000256" key="4">
    <source>
        <dbReference type="ARBA" id="ARBA00022448"/>
    </source>
</evidence>